<protein>
    <recommendedName>
        <fullName evidence="3">Uracil-DNA glycosylase</fullName>
    </recommendedName>
</protein>
<gene>
    <name evidence="1" type="ordered locus">Clos_1151</name>
</gene>
<dbReference type="EMBL" id="CP000853">
    <property type="protein sequence ID" value="ABW18697.1"/>
    <property type="molecule type" value="Genomic_DNA"/>
</dbReference>
<dbReference type="STRING" id="350688.Clos_1151"/>
<dbReference type="KEGG" id="aoe:Clos_1151"/>
<name>A8MF28_ALKOO</name>
<proteinExistence type="predicted"/>
<dbReference type="HOGENOM" id="CLU_197489_1_0_9"/>
<evidence type="ECO:0000313" key="2">
    <source>
        <dbReference type="Proteomes" id="UP000000269"/>
    </source>
</evidence>
<evidence type="ECO:0008006" key="3">
    <source>
        <dbReference type="Google" id="ProtNLM"/>
    </source>
</evidence>
<evidence type="ECO:0000313" key="1">
    <source>
        <dbReference type="EMBL" id="ABW18697.1"/>
    </source>
</evidence>
<reference evidence="2" key="1">
    <citation type="submission" date="2007-10" db="EMBL/GenBank/DDBJ databases">
        <title>Complete genome of Alkaliphilus oremlandii OhILAs.</title>
        <authorList>
            <person name="Copeland A."/>
            <person name="Lucas S."/>
            <person name="Lapidus A."/>
            <person name="Barry K."/>
            <person name="Detter J.C."/>
            <person name="Glavina del Rio T."/>
            <person name="Hammon N."/>
            <person name="Israni S."/>
            <person name="Dalin E."/>
            <person name="Tice H."/>
            <person name="Pitluck S."/>
            <person name="Chain P."/>
            <person name="Malfatti S."/>
            <person name="Shin M."/>
            <person name="Vergez L."/>
            <person name="Schmutz J."/>
            <person name="Larimer F."/>
            <person name="Land M."/>
            <person name="Hauser L."/>
            <person name="Kyrpides N."/>
            <person name="Mikhailova N."/>
            <person name="Stolz J.F."/>
            <person name="Dawson A."/>
            <person name="Fisher E."/>
            <person name="Crable B."/>
            <person name="Perera E."/>
            <person name="Lisak J."/>
            <person name="Ranganathan M."/>
            <person name="Basu P."/>
            <person name="Richardson P."/>
        </authorList>
    </citation>
    <scope>NUCLEOTIDE SEQUENCE [LARGE SCALE GENOMIC DNA]</scope>
    <source>
        <strain evidence="2">OhILAs</strain>
    </source>
</reference>
<dbReference type="Proteomes" id="UP000000269">
    <property type="component" value="Chromosome"/>
</dbReference>
<dbReference type="AlphaFoldDB" id="A8MF28"/>
<keyword evidence="2" id="KW-1185">Reference proteome</keyword>
<sequence length="62" mass="7434">MNYMNKEIINCYQCKYFYVTWNRNFPKGCKFFGFTTHKLPSTYVFETSGDVCHGFVQKNRAE</sequence>
<dbReference type="eggNOG" id="ENOG5033AUC">
    <property type="taxonomic scope" value="Bacteria"/>
</dbReference>
<organism evidence="1 2">
    <name type="scientific">Alkaliphilus oremlandii (strain OhILAs)</name>
    <name type="common">Clostridium oremlandii (strain OhILAs)</name>
    <dbReference type="NCBI Taxonomy" id="350688"/>
    <lineage>
        <taxon>Bacteria</taxon>
        <taxon>Bacillati</taxon>
        <taxon>Bacillota</taxon>
        <taxon>Clostridia</taxon>
        <taxon>Peptostreptococcales</taxon>
        <taxon>Natronincolaceae</taxon>
        <taxon>Alkaliphilus</taxon>
    </lineage>
</organism>
<accession>A8MF28</accession>